<accession>A0A562SU03</accession>
<protein>
    <submittedName>
        <fullName evidence="1">Uncharacterized protein</fullName>
    </submittedName>
</protein>
<dbReference type="AlphaFoldDB" id="A0A562SU03"/>
<proteinExistence type="predicted"/>
<keyword evidence="2" id="KW-1185">Reference proteome</keyword>
<dbReference type="Proteomes" id="UP000320593">
    <property type="component" value="Unassembled WGS sequence"/>
</dbReference>
<organism evidence="1 2">
    <name type="scientific">Roseibium hamelinense</name>
    <dbReference type="NCBI Taxonomy" id="150831"/>
    <lineage>
        <taxon>Bacteria</taxon>
        <taxon>Pseudomonadati</taxon>
        <taxon>Pseudomonadota</taxon>
        <taxon>Alphaproteobacteria</taxon>
        <taxon>Hyphomicrobiales</taxon>
        <taxon>Stappiaceae</taxon>
        <taxon>Roseibium</taxon>
    </lineage>
</organism>
<evidence type="ECO:0000313" key="1">
    <source>
        <dbReference type="EMBL" id="TWI84712.1"/>
    </source>
</evidence>
<comment type="caution">
    <text evidence="1">The sequence shown here is derived from an EMBL/GenBank/DDBJ whole genome shotgun (WGS) entry which is preliminary data.</text>
</comment>
<dbReference type="EMBL" id="VLLF01000007">
    <property type="protein sequence ID" value="TWI84712.1"/>
    <property type="molecule type" value="Genomic_DNA"/>
</dbReference>
<reference evidence="1 2" key="1">
    <citation type="submission" date="2019-07" db="EMBL/GenBank/DDBJ databases">
        <title>Genomic Encyclopedia of Archaeal and Bacterial Type Strains, Phase II (KMG-II): from individual species to whole genera.</title>
        <authorList>
            <person name="Goeker M."/>
        </authorList>
    </citation>
    <scope>NUCLEOTIDE SEQUENCE [LARGE SCALE GENOMIC DNA]</scope>
    <source>
        <strain evidence="1 2">ATCC BAA-252</strain>
    </source>
</reference>
<name>A0A562SU03_9HYPH</name>
<evidence type="ECO:0000313" key="2">
    <source>
        <dbReference type="Proteomes" id="UP000320593"/>
    </source>
</evidence>
<sequence>MLLPVSGADRNEAAFATLVFITQAVDVAFLRFGVRFPAGLPIEAPLRAFKGPERHLCDAVCKQIICGLVCG</sequence>
<gene>
    <name evidence="1" type="ORF">JM93_03047</name>
</gene>